<evidence type="ECO:0000259" key="1">
    <source>
        <dbReference type="PROSITE" id="PS51819"/>
    </source>
</evidence>
<dbReference type="Gene3D" id="3.10.180.10">
    <property type="entry name" value="2,3-Dihydroxybiphenyl 1,2-Dioxygenase, domain 1"/>
    <property type="match status" value="1"/>
</dbReference>
<dbReference type="PANTHER" id="PTHR35006">
    <property type="entry name" value="GLYOXALASE FAMILY PROTEIN (AFU_ORTHOLOGUE AFUA_5G14830)"/>
    <property type="match status" value="1"/>
</dbReference>
<evidence type="ECO:0000313" key="3">
    <source>
        <dbReference type="Proteomes" id="UP000525623"/>
    </source>
</evidence>
<dbReference type="RefSeq" id="WP_182968472.1">
    <property type="nucleotide sequence ID" value="NZ_BAABGC010000061.1"/>
</dbReference>
<dbReference type="Proteomes" id="UP000525623">
    <property type="component" value="Unassembled WGS sequence"/>
</dbReference>
<dbReference type="PANTHER" id="PTHR35006:SF2">
    <property type="entry name" value="GLYOXALASE FAMILY PROTEIN (AFU_ORTHOLOGUE AFUA_5G14830)"/>
    <property type="match status" value="1"/>
</dbReference>
<proteinExistence type="predicted"/>
<dbReference type="AlphaFoldDB" id="A0A7W4P7U2"/>
<dbReference type="SUPFAM" id="SSF54593">
    <property type="entry name" value="Glyoxalase/Bleomycin resistance protein/Dihydroxybiphenyl dioxygenase"/>
    <property type="match status" value="1"/>
</dbReference>
<sequence>MLDHVSITVSNLAMAEPFYDAVFAALGVPKVGYDHANGWIGYGERCDSGHPDRIYLSIRLGPPLGDAPRRHWCFKAPTRVAVDAFWKEGLLHGGSDNGPPGLRGDYHPSYYAAFLIDPAGNHIEAVCHRAEQD</sequence>
<dbReference type="InterPro" id="IPR029068">
    <property type="entry name" value="Glyas_Bleomycin-R_OHBP_Dase"/>
</dbReference>
<name>A0A7W4P7U2_9PROT</name>
<accession>A0A7W4P7U2</accession>
<dbReference type="CDD" id="cd07262">
    <property type="entry name" value="VOC_like"/>
    <property type="match status" value="1"/>
</dbReference>
<gene>
    <name evidence="2" type="ORF">HLH29_16535</name>
</gene>
<keyword evidence="3" id="KW-1185">Reference proteome</keyword>
<dbReference type="EMBL" id="JABEQL010000030">
    <property type="protein sequence ID" value="MBB2180746.1"/>
    <property type="molecule type" value="Genomic_DNA"/>
</dbReference>
<organism evidence="2 3">
    <name type="scientific">Gluconacetobacter tumulicola</name>
    <dbReference type="NCBI Taxonomy" id="1017177"/>
    <lineage>
        <taxon>Bacteria</taxon>
        <taxon>Pseudomonadati</taxon>
        <taxon>Pseudomonadota</taxon>
        <taxon>Alphaproteobacteria</taxon>
        <taxon>Acetobacterales</taxon>
        <taxon>Acetobacteraceae</taxon>
        <taxon>Gluconacetobacter</taxon>
    </lineage>
</organism>
<reference evidence="2 3" key="1">
    <citation type="submission" date="2020-04" db="EMBL/GenBank/DDBJ databases">
        <title>Description of novel Gluconacetobacter.</title>
        <authorList>
            <person name="Sombolestani A."/>
        </authorList>
    </citation>
    <scope>NUCLEOTIDE SEQUENCE [LARGE SCALE GENOMIC DNA]</scope>
    <source>
        <strain evidence="2 3">LMG 27725</strain>
    </source>
</reference>
<evidence type="ECO:0000313" key="2">
    <source>
        <dbReference type="EMBL" id="MBB2180746.1"/>
    </source>
</evidence>
<comment type="caution">
    <text evidence="2">The sequence shown here is derived from an EMBL/GenBank/DDBJ whole genome shotgun (WGS) entry which is preliminary data.</text>
</comment>
<dbReference type="InterPro" id="IPR037523">
    <property type="entry name" value="VOC_core"/>
</dbReference>
<feature type="domain" description="VOC" evidence="1">
    <location>
        <begin position="1"/>
        <end position="128"/>
    </location>
</feature>
<protein>
    <submittedName>
        <fullName evidence="2">VOC family protein</fullName>
    </submittedName>
</protein>
<dbReference type="PROSITE" id="PS51819">
    <property type="entry name" value="VOC"/>
    <property type="match status" value="1"/>
</dbReference>